<reference evidence="2 3" key="1">
    <citation type="journal article" date="2015" name="Genome Biol. Evol.">
        <title>Phylogenomic analyses indicate that early fungi evolved digesting cell walls of algal ancestors of land plants.</title>
        <authorList>
            <person name="Chang Y."/>
            <person name="Wang S."/>
            <person name="Sekimoto S."/>
            <person name="Aerts A.L."/>
            <person name="Choi C."/>
            <person name="Clum A."/>
            <person name="LaButti K.M."/>
            <person name="Lindquist E.A."/>
            <person name="Yee Ngan C."/>
            <person name="Ohm R.A."/>
            <person name="Salamov A.A."/>
            <person name="Grigoriev I.V."/>
            <person name="Spatafora J.W."/>
            <person name="Berbee M.L."/>
        </authorList>
    </citation>
    <scope>NUCLEOTIDE SEQUENCE [LARGE SCALE GENOMIC DNA]</scope>
    <source>
        <strain evidence="2 3">NRRL 28638</strain>
    </source>
</reference>
<accession>A0A137NQ47</accession>
<keyword evidence="3" id="KW-1185">Reference proteome</keyword>
<dbReference type="Proteomes" id="UP000070444">
    <property type="component" value="Unassembled WGS sequence"/>
</dbReference>
<name>A0A137NQ47_CONC2</name>
<dbReference type="AlphaFoldDB" id="A0A137NQ47"/>
<feature type="transmembrane region" description="Helical" evidence="1">
    <location>
        <begin position="48"/>
        <end position="71"/>
    </location>
</feature>
<sequence>MGEGSSSDIYVNSLRILYFILSIVGLIFTSILLYTLISKLKKNKHSDIVLTTIAVSVDCVASGGLLFRAIFSKYPYNIFQVHYNWCAYDTMLNNTALTYSGYVLSVLSVQRMLLIVFNIRLSIIIWLLIEAVLYFLLSSQLLYHIIINNVTVSAVEIFCLVKNVPSANPFFVTILVCTTTTYILTIISYISIIIFSCKQCLKQLDLNLDKSTVYRECRTIIFKSLFFLIPYMLIYSGRIY</sequence>
<evidence type="ECO:0008006" key="4">
    <source>
        <dbReference type="Google" id="ProtNLM"/>
    </source>
</evidence>
<keyword evidence="1" id="KW-1133">Transmembrane helix</keyword>
<evidence type="ECO:0000313" key="3">
    <source>
        <dbReference type="Proteomes" id="UP000070444"/>
    </source>
</evidence>
<feature type="transmembrane region" description="Helical" evidence="1">
    <location>
        <begin position="121"/>
        <end position="146"/>
    </location>
</feature>
<proteinExistence type="predicted"/>
<feature type="transmembrane region" description="Helical" evidence="1">
    <location>
        <begin position="91"/>
        <end position="109"/>
    </location>
</feature>
<feature type="transmembrane region" description="Helical" evidence="1">
    <location>
        <begin position="170"/>
        <end position="196"/>
    </location>
</feature>
<feature type="transmembrane region" description="Helical" evidence="1">
    <location>
        <begin position="16"/>
        <end position="36"/>
    </location>
</feature>
<evidence type="ECO:0000256" key="1">
    <source>
        <dbReference type="SAM" id="Phobius"/>
    </source>
</evidence>
<gene>
    <name evidence="2" type="ORF">CONCODRAFT_13771</name>
</gene>
<dbReference type="SUPFAM" id="SSF81321">
    <property type="entry name" value="Family A G protein-coupled receptor-like"/>
    <property type="match status" value="1"/>
</dbReference>
<feature type="transmembrane region" description="Helical" evidence="1">
    <location>
        <begin position="217"/>
        <end position="235"/>
    </location>
</feature>
<protein>
    <recommendedName>
        <fullName evidence="4">G-protein coupled receptors family 1 profile domain-containing protein</fullName>
    </recommendedName>
</protein>
<organism evidence="2 3">
    <name type="scientific">Conidiobolus coronatus (strain ATCC 28846 / CBS 209.66 / NRRL 28638)</name>
    <name type="common">Delacroixia coronata</name>
    <dbReference type="NCBI Taxonomy" id="796925"/>
    <lineage>
        <taxon>Eukaryota</taxon>
        <taxon>Fungi</taxon>
        <taxon>Fungi incertae sedis</taxon>
        <taxon>Zoopagomycota</taxon>
        <taxon>Entomophthoromycotina</taxon>
        <taxon>Entomophthoromycetes</taxon>
        <taxon>Entomophthorales</taxon>
        <taxon>Ancylistaceae</taxon>
        <taxon>Conidiobolus</taxon>
    </lineage>
</organism>
<dbReference type="EMBL" id="KQ965103">
    <property type="protein sequence ID" value="KXN64869.1"/>
    <property type="molecule type" value="Genomic_DNA"/>
</dbReference>
<keyword evidence="1" id="KW-0472">Membrane</keyword>
<dbReference type="Gene3D" id="1.20.1070.10">
    <property type="entry name" value="Rhodopsin 7-helix transmembrane proteins"/>
    <property type="match status" value="1"/>
</dbReference>
<evidence type="ECO:0000313" key="2">
    <source>
        <dbReference type="EMBL" id="KXN64869.1"/>
    </source>
</evidence>
<keyword evidence="1" id="KW-0812">Transmembrane</keyword>